<evidence type="ECO:0000313" key="4">
    <source>
        <dbReference type="EMBL" id="TKB02218.1"/>
    </source>
</evidence>
<feature type="transmembrane region" description="Helical" evidence="2">
    <location>
        <begin position="976"/>
        <end position="995"/>
    </location>
</feature>
<name>A0A4U0ZD36_9ALTE</name>
<dbReference type="Gene3D" id="3.30.2090.10">
    <property type="entry name" value="Multidrug efflux transporter AcrB TolC docking domain, DN and DC subdomains"/>
    <property type="match status" value="2"/>
</dbReference>
<dbReference type="SUPFAM" id="SSF82714">
    <property type="entry name" value="Multidrug efflux transporter AcrB TolC docking domain, DN and DC subdomains"/>
    <property type="match status" value="2"/>
</dbReference>
<dbReference type="PANTHER" id="PTHR32063:SF73">
    <property type="entry name" value="RND SUPERFAMILY EFFLUX PUMP PERMEASE COMPONENT 1"/>
    <property type="match status" value="1"/>
</dbReference>
<dbReference type="SUPFAM" id="SSF82866">
    <property type="entry name" value="Multidrug efflux transporter AcrB transmembrane domain"/>
    <property type="match status" value="2"/>
</dbReference>
<dbReference type="InterPro" id="IPR027463">
    <property type="entry name" value="AcrB_DN_DC_subdom"/>
</dbReference>
<evidence type="ECO:0000313" key="5">
    <source>
        <dbReference type="Proteomes" id="UP000305471"/>
    </source>
</evidence>
<dbReference type="Gene3D" id="3.30.70.1430">
    <property type="entry name" value="Multidrug efflux transporter AcrB pore domain"/>
    <property type="match status" value="2"/>
</dbReference>
<feature type="domain" description="SSD" evidence="3">
    <location>
        <begin position="402"/>
        <end position="524"/>
    </location>
</feature>
<dbReference type="Gene3D" id="1.20.1640.10">
    <property type="entry name" value="Multidrug efflux transporter AcrB transmembrane domain"/>
    <property type="match status" value="2"/>
</dbReference>
<keyword evidence="5" id="KW-1185">Reference proteome</keyword>
<dbReference type="AlphaFoldDB" id="A0A4U0ZD36"/>
<feature type="transmembrane region" description="Helical" evidence="2">
    <location>
        <begin position="425"/>
        <end position="450"/>
    </location>
</feature>
<comment type="caution">
    <text evidence="4">The sequence shown here is derived from an EMBL/GenBank/DDBJ whole genome shotgun (WGS) entry which is preliminary data.</text>
</comment>
<evidence type="ECO:0000259" key="3">
    <source>
        <dbReference type="PROSITE" id="PS50156"/>
    </source>
</evidence>
<dbReference type="OrthoDB" id="5287122at2"/>
<keyword evidence="2" id="KW-0812">Transmembrane</keyword>
<dbReference type="GO" id="GO:0042910">
    <property type="term" value="F:xenobiotic transmembrane transporter activity"/>
    <property type="evidence" value="ECO:0007669"/>
    <property type="project" value="TreeGrafter"/>
</dbReference>
<feature type="transmembrane region" description="Helical" evidence="2">
    <location>
        <begin position="558"/>
        <end position="578"/>
    </location>
</feature>
<feature type="compositionally biased region" description="Basic and acidic residues" evidence="1">
    <location>
        <begin position="19"/>
        <end position="30"/>
    </location>
</feature>
<reference evidence="4 5" key="1">
    <citation type="submission" date="2019-04" db="EMBL/GenBank/DDBJ databases">
        <title>Alteromonas portus sp. nov., an alginate lyase-excreting marine bacterium.</title>
        <authorList>
            <person name="Huang H."/>
            <person name="Mo K."/>
            <person name="Bao S."/>
        </authorList>
    </citation>
    <scope>NUCLEOTIDE SEQUENCE [LARGE SCALE GENOMIC DNA]</scope>
    <source>
        <strain evidence="4 5">HB161718</strain>
    </source>
</reference>
<feature type="transmembrane region" description="Helical" evidence="2">
    <location>
        <begin position="901"/>
        <end position="919"/>
    </location>
</feature>
<dbReference type="Pfam" id="PF00873">
    <property type="entry name" value="ACR_tran"/>
    <property type="match status" value="1"/>
</dbReference>
<dbReference type="Gene3D" id="3.30.70.1440">
    <property type="entry name" value="Multidrug efflux transporter AcrB pore domain"/>
    <property type="match status" value="1"/>
</dbReference>
<dbReference type="PANTHER" id="PTHR32063">
    <property type="match status" value="1"/>
</dbReference>
<feature type="transmembrane region" description="Helical" evidence="2">
    <location>
        <begin position="373"/>
        <end position="392"/>
    </location>
</feature>
<feature type="transmembrane region" description="Helical" evidence="2">
    <location>
        <begin position="873"/>
        <end position="894"/>
    </location>
</feature>
<dbReference type="Gene3D" id="3.30.70.1320">
    <property type="entry name" value="Multidrug efflux transporter AcrB pore domain like"/>
    <property type="match status" value="1"/>
</dbReference>
<dbReference type="RefSeq" id="WP_136782757.1">
    <property type="nucleotide sequence ID" value="NZ_SWCO01000008.1"/>
</dbReference>
<feature type="transmembrane region" description="Helical" evidence="2">
    <location>
        <begin position="56"/>
        <end position="76"/>
    </location>
</feature>
<dbReference type="GO" id="GO:0005886">
    <property type="term" value="C:plasma membrane"/>
    <property type="evidence" value="ECO:0007669"/>
    <property type="project" value="TreeGrafter"/>
</dbReference>
<keyword evidence="2" id="KW-0472">Membrane</keyword>
<gene>
    <name evidence="4" type="ORF">E5672_13990</name>
</gene>
<protein>
    <submittedName>
        <fullName evidence="4">Efflux RND transporter permease subunit</fullName>
    </submittedName>
</protein>
<feature type="transmembrane region" description="Helical" evidence="2">
    <location>
        <begin position="399"/>
        <end position="419"/>
    </location>
</feature>
<feature type="region of interest" description="Disordered" evidence="1">
    <location>
        <begin position="1"/>
        <end position="35"/>
    </location>
</feature>
<feature type="transmembrane region" description="Helical" evidence="2">
    <location>
        <begin position="925"/>
        <end position="948"/>
    </location>
</feature>
<accession>A0A4U0ZD36</accession>
<feature type="compositionally biased region" description="Polar residues" evidence="1">
    <location>
        <begin position="1"/>
        <end position="18"/>
    </location>
</feature>
<proteinExistence type="predicted"/>
<feature type="transmembrane region" description="Helical" evidence="2">
    <location>
        <begin position="470"/>
        <end position="490"/>
    </location>
</feature>
<dbReference type="PROSITE" id="PS50156">
    <property type="entry name" value="SSD"/>
    <property type="match status" value="1"/>
</dbReference>
<evidence type="ECO:0000256" key="2">
    <source>
        <dbReference type="SAM" id="Phobius"/>
    </source>
</evidence>
<keyword evidence="2" id="KW-1133">Transmembrane helix</keyword>
<dbReference type="Proteomes" id="UP000305471">
    <property type="component" value="Unassembled WGS sequence"/>
</dbReference>
<dbReference type="InterPro" id="IPR001036">
    <property type="entry name" value="Acrflvin-R"/>
</dbReference>
<dbReference type="EMBL" id="SWCO01000008">
    <property type="protein sequence ID" value="TKB02218.1"/>
    <property type="molecule type" value="Genomic_DNA"/>
</dbReference>
<evidence type="ECO:0000256" key="1">
    <source>
        <dbReference type="SAM" id="MobiDB-lite"/>
    </source>
</evidence>
<sequence length="1059" mass="117347">MSTPSHNANNSSETNTDMRQTRDPSQRETDIASQPQLSKIAGIGASLARFALNKPVTIGMLFLSMLLFGIVSGRLLPLEKFPGIDIPEMVVQIPYPDATPVEIETMITRPVEEAVATMSGIKRLRARSYDNMAEVIVEFDWDENLKAKSIEAREKIDAIRHELPDDIERIMVYKFNTNDMPIFQLRVSSDRDLSNAYDLLERNLKRPLERVPGVSKVELYGTMKRQITIRLDPKKMAAYQIDGTRLEQQLQNANFSLTAGYMYNNGEKVLVNPTGEFTDVNDFKNMWVTRSVRLSDIASVTYELPQRNEGRHLDRTFAVGFNVFRESGSNLVEVSDAVMKVIEKAKEDPEFTGISLFVMDDTAKSVTSSLSDLLNAGLLGALLSVIVLYLFLRQLTTTLIVVLSVPFSICIALGVMYLLGYTLNILSLMGLMLAVGMLVDNAVVITESVFQERQQEGDIKRATQIGVNKVSLAVIAGTATTAIVFLPNIIGVKIDVTIFLEHVAVAICISLFASLFIAKTLIPLLTTKVKIPVVKTPKTPSYIKGYGRALNWMLKHQLITCIIALFILGSTIVPMQAVTSDDEGNDNQERIWLNYHVTQNFTLEEVEKTVDKMEAYLYENQERFHIKQVYTYFTAGHAVSGITLNDELPVSVSKIKEDIRENMPSFVRARPSFQWDSGNGGGVRVMLLGESSETLLNISEQIIPILSTIEGLEDVKADTGSTRDEVQIRIDREKANRFGIQVNDVAKLISTALRGSNLRTFRYGDAGEVAVQLKFGSDIQASLSELKNINIGFTQGQSVTLNMIADFSVVPQLSQINRNYRQTALAIGANLEGETTTEQARERIEKALANIELPTGYKWTLDGSFSRQDEANAVMQMNMLLALCMIYVVMAALFESLILPTSVITSLLFSFTGVFWAFMVTGTSMSIMGMIGMLILMGIVVNNGIVLVDRINQLINEGLSLYDAVIEGCITRIRPILMTVATTVLGLIPLAMGSTRIGGDGPPYSPMAIAIIGGLVFSTLTSLFLVPLAYVLLLKLRFKTQRLFKTSKARVATYIRIAN</sequence>
<dbReference type="PRINTS" id="PR00702">
    <property type="entry name" value="ACRIFLAVINRP"/>
</dbReference>
<dbReference type="InterPro" id="IPR000731">
    <property type="entry name" value="SSD"/>
</dbReference>
<organism evidence="4 5">
    <name type="scientific">Alteromonas portus</name>
    <dbReference type="NCBI Taxonomy" id="2565549"/>
    <lineage>
        <taxon>Bacteria</taxon>
        <taxon>Pseudomonadati</taxon>
        <taxon>Pseudomonadota</taxon>
        <taxon>Gammaproteobacteria</taxon>
        <taxon>Alteromonadales</taxon>
        <taxon>Alteromonadaceae</taxon>
        <taxon>Alteromonas/Salinimonas group</taxon>
        <taxon>Alteromonas</taxon>
    </lineage>
</organism>
<feature type="transmembrane region" description="Helical" evidence="2">
    <location>
        <begin position="496"/>
        <end position="518"/>
    </location>
</feature>
<dbReference type="SUPFAM" id="SSF82693">
    <property type="entry name" value="Multidrug efflux transporter AcrB pore domain, PN1, PN2, PC1 and PC2 subdomains"/>
    <property type="match status" value="2"/>
</dbReference>
<feature type="transmembrane region" description="Helical" evidence="2">
    <location>
        <begin position="1007"/>
        <end position="1033"/>
    </location>
</feature>